<dbReference type="GO" id="GO:0005829">
    <property type="term" value="C:cytosol"/>
    <property type="evidence" value="ECO:0007669"/>
    <property type="project" value="TreeGrafter"/>
</dbReference>
<dbReference type="InterPro" id="IPR004399">
    <property type="entry name" value="HMP/HMP-P_kinase_dom"/>
</dbReference>
<feature type="domain" description="Thiamine-phosphate synthase ThiN" evidence="6">
    <location>
        <begin position="283"/>
        <end position="441"/>
    </location>
</feature>
<dbReference type="FunFam" id="3.40.1190.20:FF:000003">
    <property type="entry name" value="Phosphomethylpyrimidine kinase ThiD"/>
    <property type="match status" value="1"/>
</dbReference>
<reference evidence="7 8" key="1">
    <citation type="submission" date="2020-12" db="EMBL/GenBank/DDBJ databases">
        <title>Halosimplex halophilum sp. nov. and Halosimplex salinum sp. nov., two new members of the genus Halosimplex.</title>
        <authorList>
            <person name="Cui H.L."/>
        </authorList>
    </citation>
    <scope>NUCLEOTIDE SEQUENCE [LARGE SCALE GENOMIC DNA]</scope>
    <source>
        <strain evidence="7 8">YGH94</strain>
    </source>
</reference>
<dbReference type="PANTHER" id="PTHR20858:SF17">
    <property type="entry name" value="HYDROXYMETHYLPYRIMIDINE_PHOSPHOMETHYLPYRIMIDINE KINASE THI20-RELATED"/>
    <property type="match status" value="1"/>
</dbReference>
<dbReference type="RefSeq" id="WP_198062302.1">
    <property type="nucleotide sequence ID" value="NZ_CP065856.1"/>
</dbReference>
<evidence type="ECO:0000259" key="6">
    <source>
        <dbReference type="Pfam" id="PF10120"/>
    </source>
</evidence>
<evidence type="ECO:0000256" key="1">
    <source>
        <dbReference type="ARBA" id="ARBA00022679"/>
    </source>
</evidence>
<keyword evidence="3 7" id="KW-0418">Kinase</keyword>
<protein>
    <submittedName>
        <fullName evidence="7">Bifunctional hydroxymethylpyrimidine kinase/phosphomethylpyrimidine kinase</fullName>
        <ecNumber evidence="7">2.7.1.49</ecNumber>
        <ecNumber evidence="7">2.7.4.7</ecNumber>
    </submittedName>
</protein>
<dbReference type="InterPro" id="IPR013749">
    <property type="entry name" value="PM/HMP-P_kinase-1"/>
</dbReference>
<dbReference type="InterPro" id="IPR036409">
    <property type="entry name" value="Aldolase_II/adducin_N_sf"/>
</dbReference>
<dbReference type="InterPro" id="IPR029056">
    <property type="entry name" value="Ribokinase-like"/>
</dbReference>
<evidence type="ECO:0000256" key="2">
    <source>
        <dbReference type="ARBA" id="ARBA00022741"/>
    </source>
</evidence>
<dbReference type="EC" id="2.7.1.49" evidence="7"/>
<dbReference type="EMBL" id="CP065856">
    <property type="protein sequence ID" value="QPV63513.1"/>
    <property type="molecule type" value="Genomic_DNA"/>
</dbReference>
<evidence type="ECO:0000313" key="7">
    <source>
        <dbReference type="EMBL" id="QPV63513.1"/>
    </source>
</evidence>
<evidence type="ECO:0000256" key="3">
    <source>
        <dbReference type="ARBA" id="ARBA00022777"/>
    </source>
</evidence>
<dbReference type="SUPFAM" id="SSF53613">
    <property type="entry name" value="Ribokinase-like"/>
    <property type="match status" value="1"/>
</dbReference>
<keyword evidence="1 7" id="KW-0808">Transferase</keyword>
<organism evidence="7 8">
    <name type="scientific">Halosimplex litoreum</name>
    <dbReference type="NCBI Taxonomy" id="1198301"/>
    <lineage>
        <taxon>Archaea</taxon>
        <taxon>Methanobacteriati</taxon>
        <taxon>Methanobacteriota</taxon>
        <taxon>Stenosarchaea group</taxon>
        <taxon>Halobacteria</taxon>
        <taxon>Halobacteriales</taxon>
        <taxon>Haloarculaceae</taxon>
        <taxon>Halosimplex</taxon>
    </lineage>
</organism>
<gene>
    <name evidence="7" type="primary">thiD</name>
    <name evidence="7" type="ORF">I7X12_02440</name>
</gene>
<dbReference type="EC" id="2.7.4.7" evidence="7"/>
<dbReference type="Gene3D" id="3.40.1190.20">
    <property type="match status" value="1"/>
</dbReference>
<dbReference type="GO" id="GO:0009228">
    <property type="term" value="P:thiamine biosynthetic process"/>
    <property type="evidence" value="ECO:0007669"/>
    <property type="project" value="InterPro"/>
</dbReference>
<sequence>MTRRDAPVSPPVVLTIAGSDSGGGAGIQADLKTIEAGGAFGTTAITSVTAQNTTGVESTHVLPTDEIDAQCDAVVSDFDVAAVKTGMLATAEVVELVADRVRAVAAPAVVDPVMVAASGDRLLASEAESAYEALIAEATLVTPNADEAAVLTGIDPDSESEAREAGERLVELGADAALVKGGHIADGESADVLDVLVTADGVETFRHPRVDTDATHGSGCTLSSAIATRLAHGDDVEAAVAAGVDLLARAVRYNLDMGEGPGAVHHAVELRDRAARDDTAEAVEGIVRAFVDRDIGPLVPEVGTNVAGATPYAERPDETAAVEGRITRTRSGAAPTRGVRFGASAHVARLLLATREHDPDLRFAANLRYDDAVAEAFGDLDGPVAEYDPADDRPDSVEWGVETAFDAIDGTPAAVVDRGSHGDEAVAFVLARTPDALVDRTLAVLDAVEIED</sequence>
<dbReference type="OrthoDB" id="43786at2157"/>
<accession>A0A7T3FZB2</accession>
<evidence type="ECO:0000256" key="4">
    <source>
        <dbReference type="ARBA" id="ARBA00022840"/>
    </source>
</evidence>
<dbReference type="Pfam" id="PF10120">
    <property type="entry name" value="ThiN"/>
    <property type="match status" value="1"/>
</dbReference>
<dbReference type="CDD" id="cd01169">
    <property type="entry name" value="HMPP_kinase"/>
    <property type="match status" value="1"/>
</dbReference>
<dbReference type="Gene3D" id="3.40.225.10">
    <property type="entry name" value="Class II aldolase/adducin N-terminal domain"/>
    <property type="match status" value="1"/>
</dbReference>
<dbReference type="NCBIfam" id="TIGR00097">
    <property type="entry name" value="HMP-P_kinase"/>
    <property type="match status" value="1"/>
</dbReference>
<dbReference type="KEGG" id="hlt:I7X12_02440"/>
<dbReference type="Pfam" id="PF08543">
    <property type="entry name" value="Phos_pyr_kin"/>
    <property type="match status" value="1"/>
</dbReference>
<dbReference type="SUPFAM" id="SSF53639">
    <property type="entry name" value="AraD/HMP-PK domain-like"/>
    <property type="match status" value="1"/>
</dbReference>
<dbReference type="PANTHER" id="PTHR20858">
    <property type="entry name" value="PHOSPHOMETHYLPYRIMIDINE KINASE"/>
    <property type="match status" value="1"/>
</dbReference>
<name>A0A7T3FZB2_9EURY</name>
<dbReference type="Proteomes" id="UP000595001">
    <property type="component" value="Chromosome"/>
</dbReference>
<evidence type="ECO:0000259" key="5">
    <source>
        <dbReference type="Pfam" id="PF08543"/>
    </source>
</evidence>
<proteinExistence type="predicted"/>
<evidence type="ECO:0000313" key="8">
    <source>
        <dbReference type="Proteomes" id="UP000595001"/>
    </source>
</evidence>
<dbReference type="GO" id="GO:0008972">
    <property type="term" value="F:phosphomethylpyrimidine kinase activity"/>
    <property type="evidence" value="ECO:0007669"/>
    <property type="project" value="UniProtKB-EC"/>
</dbReference>
<dbReference type="GeneID" id="60587315"/>
<feature type="domain" description="Pyridoxamine kinase/Phosphomethylpyrimidine kinase" evidence="5">
    <location>
        <begin position="20"/>
        <end position="265"/>
    </location>
</feature>
<keyword evidence="4" id="KW-0067">ATP-binding</keyword>
<dbReference type="AlphaFoldDB" id="A0A7T3FZB2"/>
<dbReference type="GO" id="GO:0008902">
    <property type="term" value="F:hydroxymethylpyrimidine kinase activity"/>
    <property type="evidence" value="ECO:0007669"/>
    <property type="project" value="UniProtKB-EC"/>
</dbReference>
<keyword evidence="2" id="KW-0547">Nucleotide-binding</keyword>
<dbReference type="InterPro" id="IPR019293">
    <property type="entry name" value="ThiN"/>
</dbReference>
<keyword evidence="8" id="KW-1185">Reference proteome</keyword>
<dbReference type="GO" id="GO:0005524">
    <property type="term" value="F:ATP binding"/>
    <property type="evidence" value="ECO:0007669"/>
    <property type="project" value="UniProtKB-KW"/>
</dbReference>